<reference evidence="2" key="1">
    <citation type="journal article" date="2020" name="mSystems">
        <title>Genome- and Community-Level Interaction Insights into Carbon Utilization and Element Cycling Functions of Hydrothermarchaeota in Hydrothermal Sediment.</title>
        <authorList>
            <person name="Zhou Z."/>
            <person name="Liu Y."/>
            <person name="Xu W."/>
            <person name="Pan J."/>
            <person name="Luo Z.H."/>
            <person name="Li M."/>
        </authorList>
    </citation>
    <scope>NUCLEOTIDE SEQUENCE [LARGE SCALE GENOMIC DNA]</scope>
    <source>
        <strain evidence="2">HyVt-346</strain>
    </source>
</reference>
<accession>A0A7V1GEZ5</accession>
<feature type="chain" id="PRO_5031566619" description="Lipoprotein" evidence="1">
    <location>
        <begin position="24"/>
        <end position="192"/>
    </location>
</feature>
<proteinExistence type="predicted"/>
<evidence type="ECO:0008006" key="3">
    <source>
        <dbReference type="Google" id="ProtNLM"/>
    </source>
</evidence>
<dbReference type="RefSeq" id="WP_304182345.1">
    <property type="nucleotide sequence ID" value="NZ_DRGM01000122.1"/>
</dbReference>
<dbReference type="EMBL" id="DRGM01000122">
    <property type="protein sequence ID" value="HEA17019.1"/>
    <property type="molecule type" value="Genomic_DNA"/>
</dbReference>
<dbReference type="AlphaFoldDB" id="A0A7V1GEZ5"/>
<gene>
    <name evidence="2" type="ORF">ENH88_11355</name>
</gene>
<evidence type="ECO:0000256" key="1">
    <source>
        <dbReference type="SAM" id="SignalP"/>
    </source>
</evidence>
<keyword evidence="1" id="KW-0732">Signal</keyword>
<dbReference type="PROSITE" id="PS51257">
    <property type="entry name" value="PROKAR_LIPOPROTEIN"/>
    <property type="match status" value="1"/>
</dbReference>
<feature type="signal peptide" evidence="1">
    <location>
        <begin position="1"/>
        <end position="23"/>
    </location>
</feature>
<organism evidence="2">
    <name type="scientific">Pseudoalteromonas prydzensis</name>
    <dbReference type="NCBI Taxonomy" id="182141"/>
    <lineage>
        <taxon>Bacteria</taxon>
        <taxon>Pseudomonadati</taxon>
        <taxon>Pseudomonadota</taxon>
        <taxon>Gammaproteobacteria</taxon>
        <taxon>Alteromonadales</taxon>
        <taxon>Pseudoalteromonadaceae</taxon>
        <taxon>Pseudoalteromonas</taxon>
    </lineage>
</organism>
<comment type="caution">
    <text evidence="2">The sequence shown here is derived from an EMBL/GenBank/DDBJ whole genome shotgun (WGS) entry which is preliminary data.</text>
</comment>
<name>A0A7V1GEZ5_9GAMM</name>
<dbReference type="Proteomes" id="UP000886188">
    <property type="component" value="Unassembled WGS sequence"/>
</dbReference>
<sequence length="192" mass="22012">MKYLTITLVAAFLVGCASTMTTAGVGQTYNHVGAKVTSPNEPNWYLMKHTDPSVVFGKEYPDKSETAIANTYLFWIGEFPTDREFFDQVIESRKTFDNKARFKQLELDYETLTFKGRPCLKYSGLAEDHGDKGLDSKEFQYFKNQGYICRTNLNQTTALLMEVSHRSDTKTFPQNLNNVAQEFFNNIELTTY</sequence>
<evidence type="ECO:0000313" key="2">
    <source>
        <dbReference type="EMBL" id="HEA17019.1"/>
    </source>
</evidence>
<protein>
    <recommendedName>
        <fullName evidence="3">Lipoprotein</fullName>
    </recommendedName>
</protein>